<evidence type="ECO:0000313" key="1">
    <source>
        <dbReference type="EMBL" id="KAF7836427.1"/>
    </source>
</evidence>
<evidence type="ECO:0000313" key="2">
    <source>
        <dbReference type="Proteomes" id="UP000634136"/>
    </source>
</evidence>
<organism evidence="1 2">
    <name type="scientific">Senna tora</name>
    <dbReference type="NCBI Taxonomy" id="362788"/>
    <lineage>
        <taxon>Eukaryota</taxon>
        <taxon>Viridiplantae</taxon>
        <taxon>Streptophyta</taxon>
        <taxon>Embryophyta</taxon>
        <taxon>Tracheophyta</taxon>
        <taxon>Spermatophyta</taxon>
        <taxon>Magnoliopsida</taxon>
        <taxon>eudicotyledons</taxon>
        <taxon>Gunneridae</taxon>
        <taxon>Pentapetalae</taxon>
        <taxon>rosids</taxon>
        <taxon>fabids</taxon>
        <taxon>Fabales</taxon>
        <taxon>Fabaceae</taxon>
        <taxon>Caesalpinioideae</taxon>
        <taxon>Cassia clade</taxon>
        <taxon>Senna</taxon>
    </lineage>
</organism>
<dbReference type="GO" id="GO:0016746">
    <property type="term" value="F:acyltransferase activity"/>
    <property type="evidence" value="ECO:0007669"/>
    <property type="project" value="UniProtKB-KW"/>
</dbReference>
<dbReference type="EMBL" id="JAAIUW010000004">
    <property type="protein sequence ID" value="KAF7836427.1"/>
    <property type="molecule type" value="Genomic_DNA"/>
</dbReference>
<keyword evidence="1" id="KW-0808">Transferase</keyword>
<accession>A0A834X2M4</accession>
<gene>
    <name evidence="1" type="ORF">G2W53_011286</name>
</gene>
<protein>
    <submittedName>
        <fullName evidence="1">Lysophospholipid acyltransferase LPEAT2</fullName>
    </submittedName>
</protein>
<dbReference type="Proteomes" id="UP000634136">
    <property type="component" value="Unassembled WGS sequence"/>
</dbReference>
<dbReference type="AlphaFoldDB" id="A0A834X2M4"/>
<keyword evidence="1" id="KW-0012">Acyltransferase</keyword>
<name>A0A834X2M4_9FABA</name>
<reference evidence="1" key="1">
    <citation type="submission" date="2020-09" db="EMBL/GenBank/DDBJ databases">
        <title>Genome-Enabled Discovery of Anthraquinone Biosynthesis in Senna tora.</title>
        <authorList>
            <person name="Kang S.-H."/>
            <person name="Pandey R.P."/>
            <person name="Lee C.-M."/>
            <person name="Sim J.-S."/>
            <person name="Jeong J.-T."/>
            <person name="Choi B.-S."/>
            <person name="Jung M."/>
            <person name="Ginzburg D."/>
            <person name="Zhao K."/>
            <person name="Won S.Y."/>
            <person name="Oh T.-J."/>
            <person name="Yu Y."/>
            <person name="Kim N.-H."/>
            <person name="Lee O.R."/>
            <person name="Lee T.-H."/>
            <person name="Bashyal P."/>
            <person name="Kim T.-S."/>
            <person name="Lee W.-H."/>
            <person name="Kawkins C."/>
            <person name="Kim C.-K."/>
            <person name="Kim J.S."/>
            <person name="Ahn B.O."/>
            <person name="Rhee S.Y."/>
            <person name="Sohng J.K."/>
        </authorList>
    </citation>
    <scope>NUCLEOTIDE SEQUENCE</scope>
    <source>
        <tissue evidence="1">Leaf</tissue>
    </source>
</reference>
<keyword evidence="2" id="KW-1185">Reference proteome</keyword>
<proteinExistence type="predicted"/>
<sequence>MAYHGITAPLLSSQSSNQVVLTLSDNDFDRPSAQSCAGNDNPQFPHPYRSNNGETLVEFGNQFRFFGGNMGKQVRCGSPSQYRPGPIDSLIPSARARIQLLISIRL</sequence>
<comment type="caution">
    <text evidence="1">The sequence shown here is derived from an EMBL/GenBank/DDBJ whole genome shotgun (WGS) entry which is preliminary data.</text>
</comment>